<dbReference type="InterPro" id="IPR032675">
    <property type="entry name" value="LRR_dom_sf"/>
</dbReference>
<dbReference type="EMBL" id="DF973921">
    <property type="protein sequence ID" value="GAU42491.1"/>
    <property type="molecule type" value="Genomic_DNA"/>
</dbReference>
<dbReference type="Gene3D" id="3.80.10.10">
    <property type="entry name" value="Ribonuclease Inhibitor"/>
    <property type="match status" value="2"/>
</dbReference>
<name>A0A2Z6NFG2_TRISU</name>
<dbReference type="PROSITE" id="PS51450">
    <property type="entry name" value="LRR"/>
    <property type="match status" value="1"/>
</dbReference>
<protein>
    <recommendedName>
        <fullName evidence="3">C-JID domain-containing protein</fullName>
    </recommendedName>
</protein>
<organism evidence="4 5">
    <name type="scientific">Trifolium subterraneum</name>
    <name type="common">Subterranean clover</name>
    <dbReference type="NCBI Taxonomy" id="3900"/>
    <lineage>
        <taxon>Eukaryota</taxon>
        <taxon>Viridiplantae</taxon>
        <taxon>Streptophyta</taxon>
        <taxon>Embryophyta</taxon>
        <taxon>Tracheophyta</taxon>
        <taxon>Spermatophyta</taxon>
        <taxon>Magnoliopsida</taxon>
        <taxon>eudicotyledons</taxon>
        <taxon>Gunneridae</taxon>
        <taxon>Pentapetalae</taxon>
        <taxon>rosids</taxon>
        <taxon>fabids</taxon>
        <taxon>Fabales</taxon>
        <taxon>Fabaceae</taxon>
        <taxon>Papilionoideae</taxon>
        <taxon>50 kb inversion clade</taxon>
        <taxon>NPAAA clade</taxon>
        <taxon>Hologalegina</taxon>
        <taxon>IRL clade</taxon>
        <taxon>Trifolieae</taxon>
        <taxon>Trifolium</taxon>
    </lineage>
</organism>
<dbReference type="SUPFAM" id="SSF52058">
    <property type="entry name" value="L domain-like"/>
    <property type="match status" value="1"/>
</dbReference>
<dbReference type="Proteomes" id="UP000242715">
    <property type="component" value="Unassembled WGS sequence"/>
</dbReference>
<dbReference type="Pfam" id="PF20160">
    <property type="entry name" value="C-JID"/>
    <property type="match status" value="1"/>
</dbReference>
<evidence type="ECO:0000256" key="1">
    <source>
        <dbReference type="ARBA" id="ARBA00022614"/>
    </source>
</evidence>
<dbReference type="PANTHER" id="PTHR47186">
    <property type="entry name" value="LEUCINE-RICH REPEAT-CONTAINING PROTEIN 57"/>
    <property type="match status" value="1"/>
</dbReference>
<reference evidence="5" key="1">
    <citation type="journal article" date="2017" name="Front. Plant Sci.">
        <title>Climate Clever Clovers: New Paradigm to Reduce the Environmental Footprint of Ruminants by Breeding Low Methanogenic Forages Utilizing Haplotype Variation.</title>
        <authorList>
            <person name="Kaur P."/>
            <person name="Appels R."/>
            <person name="Bayer P.E."/>
            <person name="Keeble-Gagnere G."/>
            <person name="Wang J."/>
            <person name="Hirakawa H."/>
            <person name="Shirasawa K."/>
            <person name="Vercoe P."/>
            <person name="Stefanova K."/>
            <person name="Durmic Z."/>
            <person name="Nichols P."/>
            <person name="Revell C."/>
            <person name="Isobe S.N."/>
            <person name="Edwards D."/>
            <person name="Erskine W."/>
        </authorList>
    </citation>
    <scope>NUCLEOTIDE SEQUENCE [LARGE SCALE GENOMIC DNA]</scope>
    <source>
        <strain evidence="5">cv. Daliak</strain>
    </source>
</reference>
<proteinExistence type="predicted"/>
<feature type="domain" description="C-JID" evidence="3">
    <location>
        <begin position="247"/>
        <end position="390"/>
    </location>
</feature>
<dbReference type="Pfam" id="PF00560">
    <property type="entry name" value="LRR_1"/>
    <property type="match status" value="1"/>
</dbReference>
<dbReference type="OrthoDB" id="1435707at2759"/>
<sequence>MPDFGDIPNLEVLDLEGCIKLVQIDPSIGVLKKLYFLKLEDCKNLVNIPNNIFGLSSLKYLNLSGCPKLIKNPIPRQLKNLESSESSSHSQSRTFSLKRSFYDYHEGLASCLSEVDISFCSLSQLPGAIGCLHQLERLNIAGNNFVTLPNLKELSNLEYLNLEHCKLLESFPFPTFFDHMTKHKTTLKHMKNYYLREVGLIIFNCPKLGESEHCDSIAFLWMAQFIQARQQSSNDFCDRNRIDIVIPRSEIPIWFKNQSEGGSIRMELSTIMDNNCIGIAFCVVFSVKPFDQTEPPSSTIILEFRNSNSNKLFSHQIIPIIIERDLIVVKSNHMCLCYIPMRSFFDKLNEIDQTHTHLDDIIMSASRWNDRSVGLKLQHCGYRLVYEHDLQDFNLTMMHPGNLSTHKRKFLAIE</sequence>
<dbReference type="InterPro" id="IPR045344">
    <property type="entry name" value="C-JID"/>
</dbReference>
<evidence type="ECO:0000313" key="4">
    <source>
        <dbReference type="EMBL" id="GAU42491.1"/>
    </source>
</evidence>
<keyword evidence="1" id="KW-0433">Leucine-rich repeat</keyword>
<evidence type="ECO:0000313" key="5">
    <source>
        <dbReference type="Proteomes" id="UP000242715"/>
    </source>
</evidence>
<gene>
    <name evidence="4" type="ORF">TSUD_101030</name>
</gene>
<evidence type="ECO:0000256" key="2">
    <source>
        <dbReference type="ARBA" id="ARBA00022737"/>
    </source>
</evidence>
<keyword evidence="5" id="KW-1185">Reference proteome</keyword>
<accession>A0A2Z6NFG2</accession>
<dbReference type="InterPro" id="IPR001611">
    <property type="entry name" value="Leu-rich_rpt"/>
</dbReference>
<dbReference type="PANTHER" id="PTHR47186:SF3">
    <property type="entry name" value="OS09G0267800 PROTEIN"/>
    <property type="match status" value="1"/>
</dbReference>
<keyword evidence="2" id="KW-0677">Repeat</keyword>
<dbReference type="AlphaFoldDB" id="A0A2Z6NFG2"/>
<evidence type="ECO:0000259" key="3">
    <source>
        <dbReference type="Pfam" id="PF20160"/>
    </source>
</evidence>